<keyword evidence="12" id="KW-1185">Reference proteome</keyword>
<dbReference type="InterPro" id="IPR007632">
    <property type="entry name" value="Anoctamin"/>
</dbReference>
<evidence type="ECO:0000259" key="9">
    <source>
        <dbReference type="Pfam" id="PF04547"/>
    </source>
</evidence>
<dbReference type="Pfam" id="PF04547">
    <property type="entry name" value="Anoctamin"/>
    <property type="match status" value="2"/>
</dbReference>
<dbReference type="EMBL" id="JAKCXM010000097">
    <property type="protein sequence ID" value="KAJ0402647.1"/>
    <property type="molecule type" value="Genomic_DNA"/>
</dbReference>
<accession>A0AAD5M319</accession>
<dbReference type="GO" id="GO:0005886">
    <property type="term" value="C:plasma membrane"/>
    <property type="evidence" value="ECO:0007669"/>
    <property type="project" value="UniProtKB-SubCell"/>
</dbReference>
<evidence type="ECO:0000313" key="12">
    <source>
        <dbReference type="Proteomes" id="UP001209570"/>
    </source>
</evidence>
<dbReference type="GO" id="GO:0046983">
    <property type="term" value="F:protein dimerization activity"/>
    <property type="evidence" value="ECO:0007669"/>
    <property type="project" value="InterPro"/>
</dbReference>
<feature type="compositionally biased region" description="Low complexity" evidence="7">
    <location>
        <begin position="19"/>
        <end position="34"/>
    </location>
</feature>
<reference evidence="11" key="1">
    <citation type="submission" date="2021-12" db="EMBL/GenBank/DDBJ databases">
        <title>Prjna785345.</title>
        <authorList>
            <person name="Rujirawat T."/>
            <person name="Krajaejun T."/>
        </authorList>
    </citation>
    <scope>NUCLEOTIDE SEQUENCE</scope>
    <source>
        <strain evidence="11">Pi057C3</strain>
    </source>
</reference>
<evidence type="ECO:0000256" key="4">
    <source>
        <dbReference type="ARBA" id="ARBA00022989"/>
    </source>
</evidence>
<organism evidence="11 12">
    <name type="scientific">Pythium insidiosum</name>
    <name type="common">Pythiosis disease agent</name>
    <dbReference type="NCBI Taxonomy" id="114742"/>
    <lineage>
        <taxon>Eukaryota</taxon>
        <taxon>Sar</taxon>
        <taxon>Stramenopiles</taxon>
        <taxon>Oomycota</taxon>
        <taxon>Peronosporomycetes</taxon>
        <taxon>Pythiales</taxon>
        <taxon>Pythiaceae</taxon>
        <taxon>Pythium</taxon>
    </lineage>
</organism>
<evidence type="ECO:0000256" key="5">
    <source>
        <dbReference type="ARBA" id="ARBA00023136"/>
    </source>
</evidence>
<feature type="domain" description="Anoctamin dimerisation" evidence="10">
    <location>
        <begin position="47"/>
        <end position="240"/>
    </location>
</feature>
<feature type="transmembrane region" description="Helical" evidence="8">
    <location>
        <begin position="291"/>
        <end position="311"/>
    </location>
</feature>
<dbReference type="Proteomes" id="UP001209570">
    <property type="component" value="Unassembled WGS sequence"/>
</dbReference>
<dbReference type="InterPro" id="IPR032394">
    <property type="entry name" value="Anoct_dimer"/>
</dbReference>
<evidence type="ECO:0008006" key="13">
    <source>
        <dbReference type="Google" id="ProtNLM"/>
    </source>
</evidence>
<comment type="subcellular location">
    <subcellularLocation>
        <location evidence="1">Cell membrane</location>
        <topology evidence="1">Multi-pass membrane protein</topology>
    </subcellularLocation>
</comment>
<keyword evidence="3 8" id="KW-0812">Transmembrane</keyword>
<feature type="transmembrane region" description="Helical" evidence="8">
    <location>
        <begin position="432"/>
        <end position="455"/>
    </location>
</feature>
<dbReference type="GO" id="GO:0005254">
    <property type="term" value="F:chloride channel activity"/>
    <property type="evidence" value="ECO:0007669"/>
    <property type="project" value="TreeGrafter"/>
</dbReference>
<evidence type="ECO:0000259" key="10">
    <source>
        <dbReference type="Pfam" id="PF16178"/>
    </source>
</evidence>
<dbReference type="PANTHER" id="PTHR12308:SF73">
    <property type="entry name" value="ANOCTAMIN"/>
    <property type="match status" value="1"/>
</dbReference>
<keyword evidence="4 8" id="KW-1133">Transmembrane helix</keyword>
<keyword evidence="2" id="KW-1003">Cell membrane</keyword>
<feature type="transmembrane region" description="Helical" evidence="8">
    <location>
        <begin position="585"/>
        <end position="608"/>
    </location>
</feature>
<feature type="transmembrane region" description="Helical" evidence="8">
    <location>
        <begin position="266"/>
        <end position="284"/>
    </location>
</feature>
<feature type="compositionally biased region" description="Polar residues" evidence="7">
    <location>
        <begin position="1"/>
        <end position="11"/>
    </location>
</feature>
<sequence length="750" mass="86379">MSSKKILTTPLNPKKGYDNDSGNSNSSSGYGYGYGALSSSAPEDRWEYVMVFPNPPKEDVEPELRRDNIIMRLRAVGLETKLFYATGGELVFCKIRAPEQRLKVEAEYMKLRMELDHREVERVSKQGLPEFGIKPFPLSDIKHQLPYGPYQYIYAPYIQAEHAQRFFARSGPHGSLFGSTDRMAIIEHIITNQSHGAGYDLEKLLYDGVIADCYPLHDEEEKMELKERWIRWDKGPMEQPFQRIWNYFGVKVALYFLYLGHSTKWLLYPAIVGLFPALLGLFVPEIRSKEVFSYISPAFGAFMTIWMTVYLEDWKRMNAPFGAFMTIWMTVYLEDWKRMNARASLIWGTSDFEDIEILRPQFVGEPIPSPVNGKPTRYYSPGRRLKHAILSWFVIGILILIVFALVASIFVLHYQLSTGPDAEALTWHNIQLGPMIAAFANVVQISVMGKIYYFVSIYLNDQENHRTDVEYENSLIVKTVIFQFVNNYAALFYVAFIKDSMEGCMKNCMWELQYVYATVYLSRLVTSNISEVAIPRMLTYVTKFRLTGSIADSAESLDARKSHAEKELFMAPYDWRGTFDDYTEMVIQFGFTTMFVVAFPLSPLLSYLNNVLEIRLDAYRLLFESRRPRPQTVKNMGYWYNVLQAFTGISICTNSGVVIFTGNYFNGVSTEFRVWLFTLFISSMFFFKHILEALIDDSPEGVRAQQRRQEFLVGKILYHVPDEDILHAPAALPHDLENPQIALAIADSDV</sequence>
<feature type="domain" description="Anoctamin transmembrane" evidence="9">
    <location>
        <begin position="321"/>
        <end position="709"/>
    </location>
</feature>
<dbReference type="Pfam" id="PF16178">
    <property type="entry name" value="Anoct_dimer"/>
    <property type="match status" value="1"/>
</dbReference>
<dbReference type="AlphaFoldDB" id="A0AAD5M319"/>
<evidence type="ECO:0000256" key="7">
    <source>
        <dbReference type="SAM" id="MobiDB-lite"/>
    </source>
</evidence>
<dbReference type="PANTHER" id="PTHR12308">
    <property type="entry name" value="ANOCTAMIN"/>
    <property type="match status" value="1"/>
</dbReference>
<comment type="caution">
    <text evidence="11">The sequence shown here is derived from an EMBL/GenBank/DDBJ whole genome shotgun (WGS) entry which is preliminary data.</text>
</comment>
<evidence type="ECO:0000256" key="2">
    <source>
        <dbReference type="ARBA" id="ARBA00022475"/>
    </source>
</evidence>
<feature type="region of interest" description="Disordered" evidence="7">
    <location>
        <begin position="1"/>
        <end position="34"/>
    </location>
</feature>
<feature type="transmembrane region" description="Helical" evidence="8">
    <location>
        <begin position="317"/>
        <end position="333"/>
    </location>
</feature>
<feature type="transmembrane region" description="Helical" evidence="8">
    <location>
        <begin position="389"/>
        <end position="412"/>
    </location>
</feature>
<gene>
    <name evidence="11" type="ORF">P43SY_007512</name>
</gene>
<feature type="transmembrane region" description="Helical" evidence="8">
    <location>
        <begin position="638"/>
        <end position="660"/>
    </location>
</feature>
<evidence type="ECO:0000256" key="3">
    <source>
        <dbReference type="ARBA" id="ARBA00022692"/>
    </source>
</evidence>
<feature type="domain" description="Anoctamin transmembrane" evidence="9">
    <location>
        <begin position="244"/>
        <end position="319"/>
    </location>
</feature>
<protein>
    <recommendedName>
        <fullName evidence="13">Anoctamin-like protein</fullName>
    </recommendedName>
</protein>
<dbReference type="InterPro" id="IPR049452">
    <property type="entry name" value="Anoctamin_TM"/>
</dbReference>
<evidence type="ECO:0000313" key="11">
    <source>
        <dbReference type="EMBL" id="KAJ0402647.1"/>
    </source>
</evidence>
<feature type="transmembrane region" description="Helical" evidence="8">
    <location>
        <begin position="475"/>
        <end position="496"/>
    </location>
</feature>
<evidence type="ECO:0000256" key="1">
    <source>
        <dbReference type="ARBA" id="ARBA00004651"/>
    </source>
</evidence>
<proteinExistence type="predicted"/>
<name>A0AAD5M319_PYTIN</name>
<keyword evidence="5 8" id="KW-0472">Membrane</keyword>
<evidence type="ECO:0000256" key="6">
    <source>
        <dbReference type="ARBA" id="ARBA00023180"/>
    </source>
</evidence>
<feature type="transmembrane region" description="Helical" evidence="8">
    <location>
        <begin position="672"/>
        <end position="691"/>
    </location>
</feature>
<evidence type="ECO:0000256" key="8">
    <source>
        <dbReference type="SAM" id="Phobius"/>
    </source>
</evidence>
<keyword evidence="6" id="KW-0325">Glycoprotein</keyword>